<protein>
    <submittedName>
        <fullName evidence="3">Uncharacterized protein</fullName>
    </submittedName>
</protein>
<dbReference type="AlphaFoldDB" id="A0A915DA43"/>
<sequence length="217" mass="22742">MVGQVGQHYGGRTQSSQNQLSGKGSRCATGKISPMNATPPSQLPPRGGAVSRGVVPAQTQRPPPPPYTGGSPTPACKLASNTCSPVLNGSRQAPPPYPGRSNTPVKSVPVIFVPRDTSTPKSNGLSPSLPQNVAAEGETRLCPIDMGERKEKAMSVYENVNHQQQARQATTSPPNGVIEVPIEQIRKPSESGDIPPPDAAAANGPVKNTTWYEYGCV</sequence>
<name>A0A915DA43_9BILA</name>
<keyword evidence="2" id="KW-1185">Reference proteome</keyword>
<dbReference type="Proteomes" id="UP000887574">
    <property type="component" value="Unplaced"/>
</dbReference>
<evidence type="ECO:0000313" key="3">
    <source>
        <dbReference type="WBParaSite" id="jg17452"/>
    </source>
</evidence>
<dbReference type="WBParaSite" id="jg17452">
    <property type="protein sequence ID" value="jg17452"/>
    <property type="gene ID" value="jg17452"/>
</dbReference>
<evidence type="ECO:0000313" key="2">
    <source>
        <dbReference type="Proteomes" id="UP000887574"/>
    </source>
</evidence>
<feature type="compositionally biased region" description="Polar residues" evidence="1">
    <location>
        <begin position="12"/>
        <end position="22"/>
    </location>
</feature>
<feature type="region of interest" description="Disordered" evidence="1">
    <location>
        <begin position="186"/>
        <end position="205"/>
    </location>
</feature>
<evidence type="ECO:0000256" key="1">
    <source>
        <dbReference type="SAM" id="MobiDB-lite"/>
    </source>
</evidence>
<feature type="region of interest" description="Disordered" evidence="1">
    <location>
        <begin position="1"/>
        <end position="103"/>
    </location>
</feature>
<organism evidence="2 3">
    <name type="scientific">Ditylenchus dipsaci</name>
    <dbReference type="NCBI Taxonomy" id="166011"/>
    <lineage>
        <taxon>Eukaryota</taxon>
        <taxon>Metazoa</taxon>
        <taxon>Ecdysozoa</taxon>
        <taxon>Nematoda</taxon>
        <taxon>Chromadorea</taxon>
        <taxon>Rhabditida</taxon>
        <taxon>Tylenchina</taxon>
        <taxon>Tylenchomorpha</taxon>
        <taxon>Sphaerularioidea</taxon>
        <taxon>Anguinidae</taxon>
        <taxon>Anguininae</taxon>
        <taxon>Ditylenchus</taxon>
    </lineage>
</organism>
<reference evidence="3" key="1">
    <citation type="submission" date="2022-11" db="UniProtKB">
        <authorList>
            <consortium name="WormBaseParasite"/>
        </authorList>
    </citation>
    <scope>IDENTIFICATION</scope>
</reference>
<feature type="compositionally biased region" description="Polar residues" evidence="1">
    <location>
        <begin position="79"/>
        <end position="91"/>
    </location>
</feature>
<accession>A0A915DA43</accession>
<proteinExistence type="predicted"/>